<dbReference type="KEGG" id="mtp:Mthe_0229"/>
<dbReference type="AlphaFoldDB" id="A0B5Q3"/>
<evidence type="ECO:0000313" key="2">
    <source>
        <dbReference type="Proteomes" id="UP000000674"/>
    </source>
</evidence>
<name>A0B5Q3_METTP</name>
<evidence type="ECO:0000313" key="1">
    <source>
        <dbReference type="EMBL" id="ABK14027.1"/>
    </source>
</evidence>
<dbReference type="HOGENOM" id="CLU_3263866_0_0_2"/>
<dbReference type="Proteomes" id="UP000000674">
    <property type="component" value="Chromosome"/>
</dbReference>
<protein>
    <submittedName>
        <fullName evidence="1">Uncharacterized protein</fullName>
    </submittedName>
</protein>
<reference evidence="1 2" key="1">
    <citation type="submission" date="2006-10" db="EMBL/GenBank/DDBJ databases">
        <title>Complete sequence of Methanosaeta thermophila PT.</title>
        <authorList>
            <consortium name="US DOE Joint Genome Institute"/>
            <person name="Copeland A."/>
            <person name="Lucas S."/>
            <person name="Lapidus A."/>
            <person name="Barry K."/>
            <person name="Detter J.C."/>
            <person name="Glavina del Rio T."/>
            <person name="Hammon N."/>
            <person name="Israni S."/>
            <person name="Pitluck S."/>
            <person name="Chain P."/>
            <person name="Malfatti S."/>
            <person name="Shin M."/>
            <person name="Vergez L."/>
            <person name="Schmutz J."/>
            <person name="Larimer F."/>
            <person name="Land M."/>
            <person name="Hauser L."/>
            <person name="Kyrpides N."/>
            <person name="Kim E."/>
            <person name="Smith K.S."/>
            <person name="Ingram-Smith C."/>
            <person name="Richardson P."/>
        </authorList>
    </citation>
    <scope>NUCLEOTIDE SEQUENCE [LARGE SCALE GENOMIC DNA]</scope>
    <source>
        <strain evidence="2">DSM 6194 / JCM 14653 / NBRC 101360 / PT</strain>
    </source>
</reference>
<keyword evidence="2" id="KW-1185">Reference proteome</keyword>
<gene>
    <name evidence="1" type="ordered locus">Mthe_0229</name>
</gene>
<sequence length="41" mass="4612">MNILIAGMEQPVVPIESKPLHHISVMQVLAMKWEALPFRVG</sequence>
<accession>A0B5Q3</accession>
<proteinExistence type="predicted"/>
<dbReference type="EMBL" id="CP000477">
    <property type="protein sequence ID" value="ABK14027.1"/>
    <property type="molecule type" value="Genomic_DNA"/>
</dbReference>
<organism evidence="1 2">
    <name type="scientific">Methanothrix thermoacetophila (strain DSM 6194 / JCM 14653 / NBRC 101360 / PT)</name>
    <name type="common">Methanosaeta thermophila</name>
    <dbReference type="NCBI Taxonomy" id="349307"/>
    <lineage>
        <taxon>Archaea</taxon>
        <taxon>Methanobacteriati</taxon>
        <taxon>Methanobacteriota</taxon>
        <taxon>Stenosarchaea group</taxon>
        <taxon>Methanomicrobia</taxon>
        <taxon>Methanotrichales</taxon>
        <taxon>Methanotrichaceae</taxon>
        <taxon>Methanothrix</taxon>
    </lineage>
</organism>